<dbReference type="InterPro" id="IPR015943">
    <property type="entry name" value="WD40/YVTN_repeat-like_dom_sf"/>
</dbReference>
<dbReference type="EMBL" id="JBHSKM010000007">
    <property type="protein sequence ID" value="MFC5214939.1"/>
    <property type="molecule type" value="Genomic_DNA"/>
</dbReference>
<dbReference type="InterPro" id="IPR049052">
    <property type="entry name" value="nSTAND1"/>
</dbReference>
<dbReference type="InterPro" id="IPR027417">
    <property type="entry name" value="P-loop_NTPase"/>
</dbReference>
<evidence type="ECO:0000256" key="2">
    <source>
        <dbReference type="ARBA" id="ARBA00022737"/>
    </source>
</evidence>
<dbReference type="InterPro" id="IPR009003">
    <property type="entry name" value="Peptidase_S1_PA"/>
</dbReference>
<keyword evidence="1 3" id="KW-0853">WD repeat</keyword>
<dbReference type="InterPro" id="IPR001680">
    <property type="entry name" value="WD40_rpt"/>
</dbReference>
<dbReference type="RefSeq" id="WP_380852176.1">
    <property type="nucleotide sequence ID" value="NZ_JBHSKM010000007.1"/>
</dbReference>
<evidence type="ECO:0000313" key="5">
    <source>
        <dbReference type="EMBL" id="MFC5214939.1"/>
    </source>
</evidence>
<keyword evidence="2" id="KW-0677">Repeat</keyword>
<sequence length="1433" mass="154582">MFRGSVMAPADDELPRSIARFWGDDGRVTGCGFLIAERTLCTCAHVVADALGVDVAEPAPPAASVTVDFPLMAPPSAQMRATVTHWRAVTEDGAGDIALLSLAEPVPGTAPVRFAGGTAMWDHPFRVLGFPRRTDDHGVWVCGRLRAPVGKGWTSMEAQETPHGPAIGQGFSGAPVWDIEQGGVVGMTVAADVGSGARTAYLIPSALLLGLEPGLRCCPFRGLEPFREQDADLFFARRDDSERIAAAVLAHAFVPVAGASGVGKSSLVRAGVLPLLRAAGLTVTDFVGQPETDPVRTLAAALGGQFPGTRHLAGQLDAAADTARGRSTAVLLGARLLEEAGPRGHVILLDQFEETVGARPAEARALLDVLLPMTRAVHSAGRRLRILATLRSASLEELVTDGRAEALSGTLQMLAPMTPAQLDEVVRLPVDAVPGVEFEPGLAELIVLDAGGETGALPLVEFALAELWERRTRGRLTHAAYREIGRVDGALSRYADQQVAQVCKAPGGPDEAVARRLFERLARPVKGKEYARVARAFDHLPPELRTAAQALAATRLVVVARDSSGRETVALAHEALVRQWPTLRKWLDDSRDFIVWLERLRARMREWEEGGRHPDLFLRQQELAAARAWGAQRPDEVSAEEAEFVRLSRLHRRRSVRRGRTGVALVACLTLLAVGLSLGLYALIAEQGRRDKETASRTLVGHAEDREESNPIDAALFALSADQTSSSAESRAVLTRQSFELSSLRSVHRVFPPGDVLQLAASADGRRMVVRHEGEHGRQQMYAVIGLLGDAPRRVPLPNPPGQVDEVAVSDDGRKAAAASADGTVRIWDLSGPLDPDRIPAQTWSWESPPTAEDTQDLDFSPDGGRLLHAVEPDGSDAPCGSDDLGKWLRTVSLTSGKPKADGEPPDGLLKPDECLKQAALRNRGTSEVTVAASDEDSDEAIRTSPGERLGEELYTAALGAGGRSLGMRTANGDYWQLRLGASDSGKSSGKWPADYSFETDCSGRYLVEDERVHEGPRPELEELQTGLVQLHDLVTGDRSHLLLPRMMSTEALCVVEDDGRTVVFSAYGRDLLRFQPRPTPLPAWDDVPGMLRASNYASEPDVAAHLRQVGEDTDPYVLHAVVSDGTHGTRHGDVPMKPSGELPEYITLSQDGSLLLVWREDAWELLDTSEVTRRDGDASTSGHRFVIEDVQRYGDRDFLLLEKGGLSVLHGESGKVTRVPHVDCPRRTKLNLRACVLAIERPDHDDEVFVLRAGGRAELWQPGQAKSERRIDFSLVSETAAGSEAVFRSDGDVVAVSTTRGVELWTPGRGKPRLLAGDTEVVGPYDASGRLVLLPKGGGAGNPELWSETDGSTPLLTLNGQPADWSLTGDRLRGFTGTGFLDLDLGLLKAGTADRLCEHLGTRSLDVREALRMSSLPAPAHADMEQPCRRRR</sequence>
<keyword evidence="6" id="KW-1185">Reference proteome</keyword>
<evidence type="ECO:0000259" key="4">
    <source>
        <dbReference type="Pfam" id="PF20703"/>
    </source>
</evidence>
<accession>A0ABW0CGF7</accession>
<dbReference type="PROSITE" id="PS00678">
    <property type="entry name" value="WD_REPEATS_1"/>
    <property type="match status" value="1"/>
</dbReference>
<dbReference type="PROSITE" id="PS50294">
    <property type="entry name" value="WD_REPEATS_REGION"/>
    <property type="match status" value="1"/>
</dbReference>
<dbReference type="Proteomes" id="UP001596263">
    <property type="component" value="Unassembled WGS sequence"/>
</dbReference>
<feature type="repeat" description="WD" evidence="3">
    <location>
        <begin position="797"/>
        <end position="831"/>
    </location>
</feature>
<evidence type="ECO:0000256" key="1">
    <source>
        <dbReference type="ARBA" id="ARBA00022574"/>
    </source>
</evidence>
<gene>
    <name evidence="5" type="ORF">ACFPQ9_13970</name>
</gene>
<name>A0ABW0CGF7_STRCD</name>
<dbReference type="InterPro" id="IPR019775">
    <property type="entry name" value="WD40_repeat_CS"/>
</dbReference>
<dbReference type="SUPFAM" id="SSF69322">
    <property type="entry name" value="Tricorn protease domain 2"/>
    <property type="match status" value="1"/>
</dbReference>
<reference evidence="6" key="1">
    <citation type="journal article" date="2019" name="Int. J. Syst. Evol. Microbiol.">
        <title>The Global Catalogue of Microorganisms (GCM) 10K type strain sequencing project: providing services to taxonomists for standard genome sequencing and annotation.</title>
        <authorList>
            <consortium name="The Broad Institute Genomics Platform"/>
            <consortium name="The Broad Institute Genome Sequencing Center for Infectious Disease"/>
            <person name="Wu L."/>
            <person name="Ma J."/>
        </authorList>
    </citation>
    <scope>NUCLEOTIDE SEQUENCE [LARGE SCALE GENOMIC DNA]</scope>
    <source>
        <strain evidence="6">KCTC 42586</strain>
    </source>
</reference>
<proteinExistence type="predicted"/>
<dbReference type="SUPFAM" id="SSF52540">
    <property type="entry name" value="P-loop containing nucleoside triphosphate hydrolases"/>
    <property type="match status" value="1"/>
</dbReference>
<evidence type="ECO:0000313" key="6">
    <source>
        <dbReference type="Proteomes" id="UP001596263"/>
    </source>
</evidence>
<dbReference type="PROSITE" id="PS50082">
    <property type="entry name" value="WD_REPEATS_2"/>
    <property type="match status" value="1"/>
</dbReference>
<comment type="caution">
    <text evidence="5">The sequence shown here is derived from an EMBL/GenBank/DDBJ whole genome shotgun (WGS) entry which is preliminary data.</text>
</comment>
<dbReference type="Gene3D" id="2.130.10.10">
    <property type="entry name" value="YVTN repeat-like/Quinoprotein amine dehydrogenase"/>
    <property type="match status" value="1"/>
</dbReference>
<dbReference type="Pfam" id="PF13365">
    <property type="entry name" value="Trypsin_2"/>
    <property type="match status" value="1"/>
</dbReference>
<protein>
    <submittedName>
        <fullName evidence="5">Trypsin-like peptidase domain-containing protein</fullName>
    </submittedName>
</protein>
<dbReference type="Pfam" id="PF20703">
    <property type="entry name" value="nSTAND1"/>
    <property type="match status" value="1"/>
</dbReference>
<organism evidence="5 6">
    <name type="scientific">Streptomyces coerulescens</name>
    <dbReference type="NCBI Taxonomy" id="29304"/>
    <lineage>
        <taxon>Bacteria</taxon>
        <taxon>Bacillati</taxon>
        <taxon>Actinomycetota</taxon>
        <taxon>Actinomycetes</taxon>
        <taxon>Kitasatosporales</taxon>
        <taxon>Streptomycetaceae</taxon>
        <taxon>Streptomyces</taxon>
    </lineage>
</organism>
<dbReference type="SUPFAM" id="SSF50494">
    <property type="entry name" value="Trypsin-like serine proteases"/>
    <property type="match status" value="1"/>
</dbReference>
<feature type="domain" description="Novel STAND NTPase 1" evidence="4">
    <location>
        <begin position="219"/>
        <end position="614"/>
    </location>
</feature>
<evidence type="ECO:0000256" key="3">
    <source>
        <dbReference type="PROSITE-ProRule" id="PRU00221"/>
    </source>
</evidence>